<dbReference type="InterPro" id="IPR011013">
    <property type="entry name" value="Gal_mutarotase_sf_dom"/>
</dbReference>
<dbReference type="PANTHER" id="PTHR10091">
    <property type="entry name" value="ALDOSE-1-EPIMERASE"/>
    <property type="match status" value="1"/>
</dbReference>
<reference evidence="4 5" key="1">
    <citation type="submission" date="2016-07" db="EMBL/GenBank/DDBJ databases">
        <title>Genome analysis of Flavihumibacter stibioxidans YS-17.</title>
        <authorList>
            <person name="Shi K."/>
            <person name="Han Y."/>
            <person name="Wang G."/>
        </authorList>
    </citation>
    <scope>NUCLEOTIDE SEQUENCE [LARGE SCALE GENOMIC DNA]</scope>
    <source>
        <strain evidence="4 5">YS-17</strain>
    </source>
</reference>
<dbReference type="Proteomes" id="UP000765802">
    <property type="component" value="Unassembled WGS sequence"/>
</dbReference>
<dbReference type="CDD" id="cd01081">
    <property type="entry name" value="Aldose_epim"/>
    <property type="match status" value="1"/>
</dbReference>
<dbReference type="Pfam" id="PF01263">
    <property type="entry name" value="Aldose_epim"/>
    <property type="match status" value="1"/>
</dbReference>
<dbReference type="InterPro" id="IPR014718">
    <property type="entry name" value="GH-type_carb-bd"/>
</dbReference>
<name>A0ABR7M977_9BACT</name>
<evidence type="ECO:0000313" key="4">
    <source>
        <dbReference type="EMBL" id="MBC6491079.1"/>
    </source>
</evidence>
<protein>
    <recommendedName>
        <fullName evidence="6">Aldose 1-epimerase</fullName>
    </recommendedName>
</protein>
<evidence type="ECO:0000313" key="5">
    <source>
        <dbReference type="Proteomes" id="UP000765802"/>
    </source>
</evidence>
<accession>A0ABR7M977</accession>
<evidence type="ECO:0000256" key="2">
    <source>
        <dbReference type="ARBA" id="ARBA00011245"/>
    </source>
</evidence>
<dbReference type="PANTHER" id="PTHR10091:SF0">
    <property type="entry name" value="GALACTOSE MUTAROTASE"/>
    <property type="match status" value="1"/>
</dbReference>
<evidence type="ECO:0000256" key="3">
    <source>
        <dbReference type="ARBA" id="ARBA00022837"/>
    </source>
</evidence>
<proteinExistence type="predicted"/>
<evidence type="ECO:0008006" key="6">
    <source>
        <dbReference type="Google" id="ProtNLM"/>
    </source>
</evidence>
<dbReference type="InterPro" id="IPR008183">
    <property type="entry name" value="Aldose_1/G6P_1-epimerase"/>
</dbReference>
<dbReference type="RefSeq" id="WP_187256404.1">
    <property type="nucleotide sequence ID" value="NZ_JBHULF010000014.1"/>
</dbReference>
<keyword evidence="5" id="KW-1185">Reference proteome</keyword>
<evidence type="ECO:0000256" key="1">
    <source>
        <dbReference type="ARBA" id="ARBA00001913"/>
    </source>
</evidence>
<dbReference type="Gene3D" id="2.70.98.10">
    <property type="match status" value="1"/>
</dbReference>
<keyword evidence="3" id="KW-0106">Calcium</keyword>
<comment type="caution">
    <text evidence="4">The sequence shown here is derived from an EMBL/GenBank/DDBJ whole genome shotgun (WGS) entry which is preliminary data.</text>
</comment>
<comment type="cofactor">
    <cofactor evidence="1">
        <name>Ca(2+)</name>
        <dbReference type="ChEBI" id="CHEBI:29108"/>
    </cofactor>
</comment>
<gene>
    <name evidence="4" type="ORF">BC349_08555</name>
</gene>
<sequence>MRFRISHSVTNGISLVHLHDEELAITVSIAPDHGAMLHAFIVKTSDGPCNVISNYSSEEEIGRQLNRSYKSSKLSPFPCRIHQAKYSWDGVSYEFANKFPDGTAIHGLLFNKPFSIREETVTDFMASAAFEYNYKGEDAGYPFQYNCTIRYTLLPNQTLQLQTSLTNHDQKAIPMADGWHPYFRFNSPIDECQLQFPSAGTVEFNRQLIPTGNILPFDSFNETKTIGSLELDNCFLIDPAAGQPVCVFSHPIKKIALRFITDEQYPYLQIYTPPDRQSIAIENLSAAPDCFNNKIGLLLLEPGVEKTFTLHYEIITGETA</sequence>
<organism evidence="4 5">
    <name type="scientific">Flavihumibacter stibioxidans</name>
    <dbReference type="NCBI Taxonomy" id="1834163"/>
    <lineage>
        <taxon>Bacteria</taxon>
        <taxon>Pseudomonadati</taxon>
        <taxon>Bacteroidota</taxon>
        <taxon>Chitinophagia</taxon>
        <taxon>Chitinophagales</taxon>
        <taxon>Chitinophagaceae</taxon>
        <taxon>Flavihumibacter</taxon>
    </lineage>
</organism>
<dbReference type="SUPFAM" id="SSF74650">
    <property type="entry name" value="Galactose mutarotase-like"/>
    <property type="match status" value="1"/>
</dbReference>
<dbReference type="EMBL" id="MBUA01000012">
    <property type="protein sequence ID" value="MBC6491079.1"/>
    <property type="molecule type" value="Genomic_DNA"/>
</dbReference>
<comment type="subunit">
    <text evidence="2">Monomer.</text>
</comment>